<evidence type="ECO:0000256" key="2">
    <source>
        <dbReference type="SAM" id="Phobius"/>
    </source>
</evidence>
<keyword evidence="4" id="KW-1185">Reference proteome</keyword>
<proteinExistence type="predicted"/>
<dbReference type="Proteomes" id="UP001177003">
    <property type="component" value="Chromosome 2"/>
</dbReference>
<feature type="transmembrane region" description="Helical" evidence="2">
    <location>
        <begin position="21"/>
        <end position="41"/>
    </location>
</feature>
<evidence type="ECO:0000313" key="4">
    <source>
        <dbReference type="Proteomes" id="UP001177003"/>
    </source>
</evidence>
<keyword evidence="2" id="KW-0472">Membrane</keyword>
<organism evidence="3 4">
    <name type="scientific">Lactuca saligna</name>
    <name type="common">Willowleaf lettuce</name>
    <dbReference type="NCBI Taxonomy" id="75948"/>
    <lineage>
        <taxon>Eukaryota</taxon>
        <taxon>Viridiplantae</taxon>
        <taxon>Streptophyta</taxon>
        <taxon>Embryophyta</taxon>
        <taxon>Tracheophyta</taxon>
        <taxon>Spermatophyta</taxon>
        <taxon>Magnoliopsida</taxon>
        <taxon>eudicotyledons</taxon>
        <taxon>Gunneridae</taxon>
        <taxon>Pentapetalae</taxon>
        <taxon>asterids</taxon>
        <taxon>campanulids</taxon>
        <taxon>Asterales</taxon>
        <taxon>Asteraceae</taxon>
        <taxon>Cichorioideae</taxon>
        <taxon>Cichorieae</taxon>
        <taxon>Lactucinae</taxon>
        <taxon>Lactuca</taxon>
    </lineage>
</organism>
<dbReference type="AlphaFoldDB" id="A0AA35VKQ9"/>
<dbReference type="PANTHER" id="PTHR31210">
    <property type="entry name" value="OS06G0731900 PROTEIN"/>
    <property type="match status" value="1"/>
</dbReference>
<feature type="compositionally biased region" description="Pro residues" evidence="1">
    <location>
        <begin position="79"/>
        <end position="122"/>
    </location>
</feature>
<sequence>MASRFVSWLKSPRNTGALYSFFLPAAFLLCLALLLSTIFVGKDSTERSVKSGIDFIRGSRYPKTSEVHPQQPKVRPNLSPQPQPPPPVQPPEQQPPPSPQPQPPPPEQQPPPSPQPQPPLSPQQPLSAPQSQQPPPPEQPPPPSPQPQPPSPPEQQPPPPELQPETETETETQLPPSQSPSPEPQLQPQRRTQPSPSPPQPPQGDQKRPPGKAALPKGLVANTSDLQMQPLWGRRKKVNSSTSLFTAAVGIKQKETVDKMVTKFLSSNFTIMLFHYDGVVDAWNDLHWSDNVIHVSAINQTKWWFAKRFLHPDIVTKYNYIFLWDEDLGIDNFDPGRYVSIVKEEGLEISQPALDTKKSEVHHAITSRWKNSTLHRRVKTGGNKNGCDWTSQYPPCTGWIELMAPVFSRAAWRCMWYMIQNDLNHAWGLDLMFGYCAQGDRTKNVGVVDAEYIVHFGFPTIGESQSKLLENPCNSCVTNARIEVRKHSHNEYKVFKRRWQAAVKEDKEWVDPYPESWNYSI</sequence>
<reference evidence="3" key="1">
    <citation type="submission" date="2023-04" db="EMBL/GenBank/DDBJ databases">
        <authorList>
            <person name="Vijverberg K."/>
            <person name="Xiong W."/>
            <person name="Schranz E."/>
        </authorList>
    </citation>
    <scope>NUCLEOTIDE SEQUENCE</scope>
</reference>
<evidence type="ECO:0000256" key="1">
    <source>
        <dbReference type="SAM" id="MobiDB-lite"/>
    </source>
</evidence>
<gene>
    <name evidence="3" type="ORF">LSALG_LOCUS11023</name>
</gene>
<dbReference type="Pfam" id="PF05212">
    <property type="entry name" value="DUF707"/>
    <property type="match status" value="1"/>
</dbReference>
<feature type="region of interest" description="Disordered" evidence="1">
    <location>
        <begin position="60"/>
        <end position="231"/>
    </location>
</feature>
<protein>
    <submittedName>
        <fullName evidence="3">Uncharacterized protein</fullName>
    </submittedName>
</protein>
<dbReference type="PANTHER" id="PTHR31210:SF74">
    <property type="entry name" value="LYSINE KETOGLUTARATE REDUCTASE TRANS-SPLICING-LIKE PROTEIN"/>
    <property type="match status" value="1"/>
</dbReference>
<dbReference type="EMBL" id="OX465078">
    <property type="protein sequence ID" value="CAI9270728.1"/>
    <property type="molecule type" value="Genomic_DNA"/>
</dbReference>
<dbReference type="PRINTS" id="PR01217">
    <property type="entry name" value="PRICHEXTENSN"/>
</dbReference>
<name>A0AA35VKQ9_LACSI</name>
<dbReference type="InterPro" id="IPR007877">
    <property type="entry name" value="DUF707"/>
</dbReference>
<keyword evidence="2" id="KW-1133">Transmembrane helix</keyword>
<feature type="compositionally biased region" description="Pro residues" evidence="1">
    <location>
        <begin position="132"/>
        <end position="162"/>
    </location>
</feature>
<evidence type="ECO:0000313" key="3">
    <source>
        <dbReference type="EMBL" id="CAI9270728.1"/>
    </source>
</evidence>
<accession>A0AA35VKQ9</accession>
<keyword evidence="2" id="KW-0812">Transmembrane</keyword>